<keyword evidence="2" id="KW-1185">Reference proteome</keyword>
<dbReference type="OrthoDB" id="368187at2"/>
<sequence>MMSGDGPVPRTARLLPPPPAVVALTGGGGKTTLLYTLGGYLHRQGRLVLLSTTTRVYPPEPDEAVLWTGREPPHPQYRGGVPRLWGAGTDAAGKVVGVDPSLFRSAAAACDYLLVEADGSRGLPLKTPLPAAGGGRSGSLGGGRGEGIRFCGGQSSRLGGGDGFLPWPGGMSALAGAGALFGTAGASGGGRGLLRAGRPGVLITLIIDYHHDKAFFPCRPLFLSN</sequence>
<dbReference type="AlphaFoldDB" id="A0A1B7LIT7"/>
<dbReference type="RefSeq" id="WP_066666213.1">
    <property type="nucleotide sequence ID" value="NZ_LYVF01000013.1"/>
</dbReference>
<organism evidence="1 2">
    <name type="scientific">Desulfotomaculum copahuensis</name>
    <dbReference type="NCBI Taxonomy" id="1838280"/>
    <lineage>
        <taxon>Bacteria</taxon>
        <taxon>Bacillati</taxon>
        <taxon>Bacillota</taxon>
        <taxon>Clostridia</taxon>
        <taxon>Eubacteriales</taxon>
        <taxon>Desulfotomaculaceae</taxon>
        <taxon>Desulfotomaculum</taxon>
    </lineage>
</organism>
<name>A0A1B7LIT7_9FIRM</name>
<proteinExistence type="predicted"/>
<accession>A0A1B7LIT7</accession>
<dbReference type="InterPro" id="IPR017587">
    <property type="entry name" value="YqeC"/>
</dbReference>
<comment type="caution">
    <text evidence="1">The sequence shown here is derived from an EMBL/GenBank/DDBJ whole genome shotgun (WGS) entry which is preliminary data.</text>
</comment>
<evidence type="ECO:0008006" key="3">
    <source>
        <dbReference type="Google" id="ProtNLM"/>
    </source>
</evidence>
<dbReference type="NCBIfam" id="TIGR03172">
    <property type="entry name" value="selenium cofactor biosynthesis protein YqeC"/>
    <property type="match status" value="1"/>
</dbReference>
<evidence type="ECO:0000313" key="1">
    <source>
        <dbReference type="EMBL" id="OAT86485.1"/>
    </source>
</evidence>
<reference evidence="1 2" key="1">
    <citation type="submission" date="2016-04" db="EMBL/GenBank/DDBJ databases">
        <authorList>
            <person name="Evans L.H."/>
            <person name="Alamgir A."/>
            <person name="Owens N."/>
            <person name="Weber N.D."/>
            <person name="Virtaneva K."/>
            <person name="Barbian K."/>
            <person name="Babar A."/>
            <person name="Rosenke K."/>
        </authorList>
    </citation>
    <scope>NUCLEOTIDE SEQUENCE [LARGE SCALE GENOMIC DNA]</scope>
    <source>
        <strain evidence="1 2">LMa1</strain>
    </source>
</reference>
<dbReference type="STRING" id="1838280.A6M21_03440"/>
<evidence type="ECO:0000313" key="2">
    <source>
        <dbReference type="Proteomes" id="UP000078532"/>
    </source>
</evidence>
<dbReference type="Pfam" id="PF19842">
    <property type="entry name" value="YqeC"/>
    <property type="match status" value="1"/>
</dbReference>
<protein>
    <recommendedName>
        <fullName evidence="3">Selenium-dependent hydroxylase accessory protein YqeC</fullName>
    </recommendedName>
</protein>
<dbReference type="Proteomes" id="UP000078532">
    <property type="component" value="Unassembled WGS sequence"/>
</dbReference>
<dbReference type="EMBL" id="LYVF01000013">
    <property type="protein sequence ID" value="OAT86485.1"/>
    <property type="molecule type" value="Genomic_DNA"/>
</dbReference>
<gene>
    <name evidence="1" type="ORF">A6M21_03440</name>
</gene>